<dbReference type="Pfam" id="PF02518">
    <property type="entry name" value="HATPase_c"/>
    <property type="match status" value="1"/>
</dbReference>
<dbReference type="PROSITE" id="PS50851">
    <property type="entry name" value="CHEW"/>
    <property type="match status" value="1"/>
</dbReference>
<dbReference type="InterPro" id="IPR036641">
    <property type="entry name" value="HPT_dom_sf"/>
</dbReference>
<dbReference type="GO" id="GO:0000155">
    <property type="term" value="F:phosphorelay sensor kinase activity"/>
    <property type="evidence" value="ECO:0007669"/>
    <property type="project" value="InterPro"/>
</dbReference>
<dbReference type="PROSITE" id="PS50109">
    <property type="entry name" value="HIS_KIN"/>
    <property type="match status" value="1"/>
</dbReference>
<feature type="modified residue" description="Phosphohistidine" evidence="12">
    <location>
        <position position="46"/>
    </location>
</feature>
<dbReference type="AlphaFoldDB" id="A0A5C4N4Q9"/>
<dbReference type="SMART" id="SM00073">
    <property type="entry name" value="HPT"/>
    <property type="match status" value="1"/>
</dbReference>
<dbReference type="GO" id="GO:0005737">
    <property type="term" value="C:cytoplasm"/>
    <property type="evidence" value="ECO:0007669"/>
    <property type="project" value="InterPro"/>
</dbReference>
<dbReference type="InterPro" id="IPR003594">
    <property type="entry name" value="HATPase_dom"/>
</dbReference>
<dbReference type="InterPro" id="IPR004105">
    <property type="entry name" value="CheA-like_dim"/>
</dbReference>
<keyword evidence="9" id="KW-0067">ATP-binding</keyword>
<dbReference type="SUPFAM" id="SSF47384">
    <property type="entry name" value="Homodimeric domain of signal transducing histidine kinase"/>
    <property type="match status" value="1"/>
</dbReference>
<keyword evidence="5 12" id="KW-0597">Phosphoprotein</keyword>
<dbReference type="FunFam" id="3.30.565.10:FF:000016">
    <property type="entry name" value="Chemotaxis protein CheA, putative"/>
    <property type="match status" value="1"/>
</dbReference>
<dbReference type="SMART" id="SM00260">
    <property type="entry name" value="CheW"/>
    <property type="match status" value="1"/>
</dbReference>
<evidence type="ECO:0000313" key="16">
    <source>
        <dbReference type="EMBL" id="TNC51998.1"/>
    </source>
</evidence>
<accession>A0A5C4N4Q9</accession>
<dbReference type="PRINTS" id="PR00344">
    <property type="entry name" value="BCTRLSENSOR"/>
</dbReference>
<dbReference type="SUPFAM" id="SSF50341">
    <property type="entry name" value="CheW-like"/>
    <property type="match status" value="1"/>
</dbReference>
<gene>
    <name evidence="16" type="ORF">FHG66_04130</name>
</gene>
<keyword evidence="4" id="KW-0145">Chemotaxis</keyword>
<dbReference type="InterPro" id="IPR008207">
    <property type="entry name" value="Sig_transdc_His_kin_Hpt_dom"/>
</dbReference>
<dbReference type="Pfam" id="PF02895">
    <property type="entry name" value="H-kinase_dim"/>
    <property type="match status" value="1"/>
</dbReference>
<dbReference type="InterPro" id="IPR036097">
    <property type="entry name" value="HisK_dim/P_sf"/>
</dbReference>
<evidence type="ECO:0000259" key="14">
    <source>
        <dbReference type="PROSITE" id="PS50851"/>
    </source>
</evidence>
<dbReference type="Proteomes" id="UP000305887">
    <property type="component" value="Unassembled WGS sequence"/>
</dbReference>
<evidence type="ECO:0000256" key="12">
    <source>
        <dbReference type="PROSITE-ProRule" id="PRU00110"/>
    </source>
</evidence>
<dbReference type="InterPro" id="IPR051315">
    <property type="entry name" value="Bact_Chemotaxis_CheA"/>
</dbReference>
<evidence type="ECO:0000256" key="11">
    <source>
        <dbReference type="ARBA" id="ARBA00035100"/>
    </source>
</evidence>
<dbReference type="InterPro" id="IPR004358">
    <property type="entry name" value="Sig_transdc_His_kin-like_C"/>
</dbReference>
<dbReference type="InterPro" id="IPR036061">
    <property type="entry name" value="CheW-like_dom_sf"/>
</dbReference>
<dbReference type="CDD" id="cd16916">
    <property type="entry name" value="HATPase_CheA-like"/>
    <property type="match status" value="1"/>
</dbReference>
<comment type="caution">
    <text evidence="16">The sequence shown here is derived from an EMBL/GenBank/DDBJ whole genome shotgun (WGS) entry which is preliminary data.</text>
</comment>
<keyword evidence="8" id="KW-0418">Kinase</keyword>
<evidence type="ECO:0000259" key="15">
    <source>
        <dbReference type="PROSITE" id="PS50894"/>
    </source>
</evidence>
<dbReference type="GO" id="GO:0006935">
    <property type="term" value="P:chemotaxis"/>
    <property type="evidence" value="ECO:0007669"/>
    <property type="project" value="InterPro"/>
</dbReference>
<comment type="function">
    <text evidence="11">Involved in the transmission of sensory signals from the chemoreceptors to the flagellar motors. CheA is autophosphorylated; it can transfer its phosphate group to either CheB or CheY.</text>
</comment>
<dbReference type="InterPro" id="IPR037006">
    <property type="entry name" value="CheA-like_homodim_sf"/>
</dbReference>
<feature type="domain" description="CheW-like" evidence="14">
    <location>
        <begin position="398"/>
        <end position="530"/>
    </location>
</feature>
<sequence>MIDAETLAIFRTEADGLVESLEAGLLTLQERPGDRSVIDQVFRDLHTLKGTGGMFGQTELAAFVHGFESAFEAIRSGTSVASPALIAVCLKAHDHIMSLLAGERPGGAGTILADLATAVSGSAPADEQILPEVPTEASASASQESGAKTIPMMRISAERLDEMMDRVGELVIAEARLAEIAARSGVPALVSVTEDIQRLASSMRDATMSIRMTPISSITGRFRRLVHDLARQLDKPIDLVIEGEETELDKAVVEQLAEPLMHLIRNAADHGIEDAATRSRLGKSPSGQIRLSARQSGGEVEVELADDGRGLDEARIRAKAIDLGLLGLDADVGSADLQRLILSPGFSTAQQVTELSGRGVGMDVVRRTVSELRGSVDIASSSGSGTRVVIRLPLTLAIISGLLVEVAGERFTIPLSTVEEIVELPERSGPADASSRFLDIRGRLVPTMSLREVFASPPAPEMFPKVVIVGASGARVGLVVDRIIGSNQTVIKQLSPLHAGVSTFSGATILGDGAVALILDVATLVNQSKRPAPIERHLQEVLA</sequence>
<organism evidence="16 17">
    <name type="scientific">Rubellimicrobium rubrum</name>
    <dbReference type="NCBI Taxonomy" id="2585369"/>
    <lineage>
        <taxon>Bacteria</taxon>
        <taxon>Pseudomonadati</taxon>
        <taxon>Pseudomonadota</taxon>
        <taxon>Alphaproteobacteria</taxon>
        <taxon>Rhodobacterales</taxon>
        <taxon>Roseobacteraceae</taxon>
        <taxon>Rubellimicrobium</taxon>
    </lineage>
</organism>
<dbReference type="PANTHER" id="PTHR43395:SF10">
    <property type="entry name" value="CHEMOTAXIS PROTEIN CHEA"/>
    <property type="match status" value="1"/>
</dbReference>
<dbReference type="PROSITE" id="PS50894">
    <property type="entry name" value="HPT"/>
    <property type="match status" value="1"/>
</dbReference>
<keyword evidence="7" id="KW-0547">Nucleotide-binding</keyword>
<dbReference type="OrthoDB" id="9803176at2"/>
<dbReference type="PANTHER" id="PTHR43395">
    <property type="entry name" value="SENSOR HISTIDINE KINASE CHEA"/>
    <property type="match status" value="1"/>
</dbReference>
<dbReference type="CDD" id="cd00088">
    <property type="entry name" value="HPT"/>
    <property type="match status" value="1"/>
</dbReference>
<evidence type="ECO:0000256" key="1">
    <source>
        <dbReference type="ARBA" id="ARBA00000085"/>
    </source>
</evidence>
<feature type="domain" description="HPt" evidence="15">
    <location>
        <begin position="1"/>
        <end position="103"/>
    </location>
</feature>
<evidence type="ECO:0000256" key="9">
    <source>
        <dbReference type="ARBA" id="ARBA00022840"/>
    </source>
</evidence>
<evidence type="ECO:0000256" key="5">
    <source>
        <dbReference type="ARBA" id="ARBA00022553"/>
    </source>
</evidence>
<dbReference type="CDD" id="cd00731">
    <property type="entry name" value="CheA_reg"/>
    <property type="match status" value="1"/>
</dbReference>
<dbReference type="InterPro" id="IPR036890">
    <property type="entry name" value="HATPase_C_sf"/>
</dbReference>
<keyword evidence="17" id="KW-1185">Reference proteome</keyword>
<dbReference type="InterPro" id="IPR002545">
    <property type="entry name" value="CheW-lke_dom"/>
</dbReference>
<evidence type="ECO:0000256" key="7">
    <source>
        <dbReference type="ARBA" id="ARBA00022741"/>
    </source>
</evidence>
<evidence type="ECO:0000256" key="3">
    <source>
        <dbReference type="ARBA" id="ARBA00021495"/>
    </source>
</evidence>
<proteinExistence type="predicted"/>
<dbReference type="SUPFAM" id="SSF47226">
    <property type="entry name" value="Histidine-containing phosphotransfer domain, HPT domain"/>
    <property type="match status" value="1"/>
</dbReference>
<dbReference type="SMART" id="SM00387">
    <property type="entry name" value="HATPase_c"/>
    <property type="match status" value="1"/>
</dbReference>
<dbReference type="RefSeq" id="WP_139075419.1">
    <property type="nucleotide sequence ID" value="NZ_VDFU01000003.1"/>
</dbReference>
<evidence type="ECO:0000256" key="8">
    <source>
        <dbReference type="ARBA" id="ARBA00022777"/>
    </source>
</evidence>
<evidence type="ECO:0000256" key="10">
    <source>
        <dbReference type="ARBA" id="ARBA00023012"/>
    </source>
</evidence>
<dbReference type="SMART" id="SM01231">
    <property type="entry name" value="H-kinase_dim"/>
    <property type="match status" value="1"/>
</dbReference>
<dbReference type="InterPro" id="IPR005467">
    <property type="entry name" value="His_kinase_dom"/>
</dbReference>
<name>A0A5C4N4Q9_9RHOB</name>
<keyword evidence="10" id="KW-0902">Two-component regulatory system</keyword>
<reference evidence="16 17" key="1">
    <citation type="submission" date="2019-06" db="EMBL/GenBank/DDBJ databases">
        <title>YIM 131921 draft genome.</title>
        <authorList>
            <person name="Jiang L."/>
        </authorList>
    </citation>
    <scope>NUCLEOTIDE SEQUENCE [LARGE SCALE GENOMIC DNA]</scope>
    <source>
        <strain evidence="16 17">YIM 131921</strain>
    </source>
</reference>
<evidence type="ECO:0000313" key="17">
    <source>
        <dbReference type="Proteomes" id="UP000305887"/>
    </source>
</evidence>
<dbReference type="Pfam" id="PF01627">
    <property type="entry name" value="Hpt"/>
    <property type="match status" value="1"/>
</dbReference>
<dbReference type="Gene3D" id="1.20.120.160">
    <property type="entry name" value="HPT domain"/>
    <property type="match status" value="1"/>
</dbReference>
<feature type="domain" description="Histidine kinase" evidence="13">
    <location>
        <begin position="192"/>
        <end position="396"/>
    </location>
</feature>
<evidence type="ECO:0000256" key="6">
    <source>
        <dbReference type="ARBA" id="ARBA00022679"/>
    </source>
</evidence>
<dbReference type="Gene3D" id="1.10.287.560">
    <property type="entry name" value="Histidine kinase CheA-like, homodimeric domain"/>
    <property type="match status" value="1"/>
</dbReference>
<evidence type="ECO:0000256" key="4">
    <source>
        <dbReference type="ARBA" id="ARBA00022500"/>
    </source>
</evidence>
<dbReference type="SUPFAM" id="SSF55874">
    <property type="entry name" value="ATPase domain of HSP90 chaperone/DNA topoisomerase II/histidine kinase"/>
    <property type="match status" value="1"/>
</dbReference>
<dbReference type="Gene3D" id="2.30.30.40">
    <property type="entry name" value="SH3 Domains"/>
    <property type="match status" value="1"/>
</dbReference>
<evidence type="ECO:0000259" key="13">
    <source>
        <dbReference type="PROSITE" id="PS50109"/>
    </source>
</evidence>
<dbReference type="EC" id="2.7.13.3" evidence="2"/>
<keyword evidence="6" id="KW-0808">Transferase</keyword>
<protein>
    <recommendedName>
        <fullName evidence="3">Chemotaxis protein CheA</fullName>
        <ecNumber evidence="2">2.7.13.3</ecNumber>
    </recommendedName>
</protein>
<comment type="catalytic activity">
    <reaction evidence="1">
        <text>ATP + protein L-histidine = ADP + protein N-phospho-L-histidine.</text>
        <dbReference type="EC" id="2.7.13.3"/>
    </reaction>
</comment>
<dbReference type="EMBL" id="VDFU01000003">
    <property type="protein sequence ID" value="TNC51998.1"/>
    <property type="molecule type" value="Genomic_DNA"/>
</dbReference>
<evidence type="ECO:0000256" key="2">
    <source>
        <dbReference type="ARBA" id="ARBA00012438"/>
    </source>
</evidence>
<dbReference type="Gene3D" id="3.30.565.10">
    <property type="entry name" value="Histidine kinase-like ATPase, C-terminal domain"/>
    <property type="match status" value="1"/>
</dbReference>
<dbReference type="Pfam" id="PF01584">
    <property type="entry name" value="CheW"/>
    <property type="match status" value="1"/>
</dbReference>